<dbReference type="Gene3D" id="3.40.630.10">
    <property type="entry name" value="Zn peptidases"/>
    <property type="match status" value="1"/>
</dbReference>
<keyword evidence="3" id="KW-0378">Hydrolase</keyword>
<dbReference type="InterPro" id="IPR055438">
    <property type="entry name" value="AstE_AspA_cat"/>
</dbReference>
<dbReference type="OrthoDB" id="184742at2157"/>
<dbReference type="PANTHER" id="PTHR37326">
    <property type="entry name" value="BLL3975 PROTEIN"/>
    <property type="match status" value="1"/>
</dbReference>
<dbReference type="EMBL" id="LIST01000001">
    <property type="protein sequence ID" value="KOX97746.1"/>
    <property type="molecule type" value="Genomic_DNA"/>
</dbReference>
<evidence type="ECO:0000313" key="7">
    <source>
        <dbReference type="EMBL" id="KOX97746.1"/>
    </source>
</evidence>
<dbReference type="AlphaFoldDB" id="A0A0N0BS42"/>
<dbReference type="RefSeq" id="WP_053770440.1">
    <property type="nucleotide sequence ID" value="NZ_LIST01000001.1"/>
</dbReference>
<dbReference type="SUPFAM" id="SSF53187">
    <property type="entry name" value="Zn-dependent exopeptidases"/>
    <property type="match status" value="1"/>
</dbReference>
<dbReference type="Pfam" id="PF24827">
    <property type="entry name" value="AstE_AspA_cat"/>
    <property type="match status" value="1"/>
</dbReference>
<keyword evidence="8" id="KW-1185">Reference proteome</keyword>
<keyword evidence="4" id="KW-0862">Zinc</keyword>
<evidence type="ECO:0000256" key="4">
    <source>
        <dbReference type="ARBA" id="ARBA00022833"/>
    </source>
</evidence>
<feature type="domain" description="Succinylglutamate desuccinylase/Aspartoacylase catalytic" evidence="6">
    <location>
        <begin position="91"/>
        <end position="269"/>
    </location>
</feature>
<accession>A0A0N0BS42</accession>
<dbReference type="GO" id="GO:0016788">
    <property type="term" value="F:hydrolase activity, acting on ester bonds"/>
    <property type="evidence" value="ECO:0007669"/>
    <property type="project" value="InterPro"/>
</dbReference>
<evidence type="ECO:0000259" key="6">
    <source>
        <dbReference type="Pfam" id="PF24827"/>
    </source>
</evidence>
<evidence type="ECO:0000256" key="5">
    <source>
        <dbReference type="SAM" id="MobiDB-lite"/>
    </source>
</evidence>
<evidence type="ECO:0000256" key="3">
    <source>
        <dbReference type="ARBA" id="ARBA00022801"/>
    </source>
</evidence>
<gene>
    <name evidence="7" type="ORF">AMR74_02285</name>
</gene>
<keyword evidence="2" id="KW-0479">Metal-binding</keyword>
<dbReference type="GO" id="GO:0046872">
    <property type="term" value="F:metal ion binding"/>
    <property type="evidence" value="ECO:0007669"/>
    <property type="project" value="UniProtKB-KW"/>
</dbReference>
<dbReference type="PATRIC" id="fig|1705389.3.peg.740"/>
<dbReference type="InterPro" id="IPR053138">
    <property type="entry name" value="N-alpha-Ac-DABA_deacetylase"/>
</dbReference>
<comment type="cofactor">
    <cofactor evidence="1">
        <name>Zn(2+)</name>
        <dbReference type="ChEBI" id="CHEBI:29105"/>
    </cofactor>
</comment>
<dbReference type="InterPro" id="IPR043795">
    <property type="entry name" value="N-alpha-Ac-DABA-like"/>
</dbReference>
<name>A0A0N0BS42_9EURY</name>
<feature type="region of interest" description="Disordered" evidence="5">
    <location>
        <begin position="74"/>
        <end position="96"/>
    </location>
</feature>
<dbReference type="STRING" id="1765655.AMR74_02285"/>
<dbReference type="GO" id="GO:0016811">
    <property type="term" value="F:hydrolase activity, acting on carbon-nitrogen (but not peptide) bonds, in linear amides"/>
    <property type="evidence" value="ECO:0007669"/>
    <property type="project" value="InterPro"/>
</dbReference>
<evidence type="ECO:0000256" key="1">
    <source>
        <dbReference type="ARBA" id="ARBA00001947"/>
    </source>
</evidence>
<protein>
    <submittedName>
        <fullName evidence="7">Succinylglutamate desuccinylase</fullName>
    </submittedName>
</protein>
<dbReference type="PANTHER" id="PTHR37326:SF1">
    <property type="entry name" value="BLL3975 PROTEIN"/>
    <property type="match status" value="1"/>
</dbReference>
<organism evidence="7 8">
    <name type="scientific">Halorubrum tropicale</name>
    <dbReference type="NCBI Taxonomy" id="1765655"/>
    <lineage>
        <taxon>Archaea</taxon>
        <taxon>Methanobacteriati</taxon>
        <taxon>Methanobacteriota</taxon>
        <taxon>Stenosarchaea group</taxon>
        <taxon>Halobacteria</taxon>
        <taxon>Halobacteriales</taxon>
        <taxon>Haloferacaceae</taxon>
        <taxon>Halorubrum</taxon>
    </lineage>
</organism>
<sequence length="371" mass="38877">MHTSRTLTLARLPSGVPIRTTVHAYGEGRLVDGDDGPVLDAPGDGPVVYAQAAQHGREVNGTAVLRRLHDRLTGDAAEGSGTGDAERADGPSAADLDGTLVTVPVADPLTFDRASYTTPESLDSRQPNMNRCWPGDPEGSLHERMAARLWAFASEADAIVDLHTGSPSMATHTVYMRGDDACRGLAEAFGTDLLLAEAAGDDRKSEDLRANQNSSSSGDDADTEWAERGFAGKLRVAATREGIPTITPELAHSKEIVPGAVETGVAGTLGVLRREGLLGGEPDPWDGVVARNHLGRVIADDSGLFVPEPDLAVGDRVAAGERVGEVFDPTTFETLQVARADRDGIAYSVAREATVTAGATLVGVAERIDGE</sequence>
<feature type="region of interest" description="Disordered" evidence="5">
    <location>
        <begin position="201"/>
        <end position="225"/>
    </location>
</feature>
<dbReference type="PIRSF" id="PIRSF039012">
    <property type="entry name" value="ASP"/>
    <property type="match status" value="1"/>
</dbReference>
<evidence type="ECO:0000256" key="2">
    <source>
        <dbReference type="ARBA" id="ARBA00022723"/>
    </source>
</evidence>
<dbReference type="Proteomes" id="UP000037747">
    <property type="component" value="Unassembled WGS sequence"/>
</dbReference>
<reference evidence="7 8" key="1">
    <citation type="submission" date="2015-08" db="EMBL/GenBank/DDBJ databases">
        <title>Genomes of Isolates from Cabo Rojo, PR.</title>
        <authorList>
            <person name="Sanchez-Nieves R.L."/>
            <person name="Montalvo-Rodriguez R."/>
        </authorList>
    </citation>
    <scope>NUCLEOTIDE SEQUENCE [LARGE SCALE GENOMIC DNA]</scope>
    <source>
        <strain evidence="7 8">5</strain>
    </source>
</reference>
<comment type="caution">
    <text evidence="7">The sequence shown here is derived from an EMBL/GenBank/DDBJ whole genome shotgun (WGS) entry which is preliminary data.</text>
</comment>
<evidence type="ECO:0000313" key="8">
    <source>
        <dbReference type="Proteomes" id="UP000037747"/>
    </source>
</evidence>
<proteinExistence type="predicted"/>